<dbReference type="AlphaFoldDB" id="A0AA91Z799"/>
<keyword evidence="1" id="KW-0812">Transmembrane</keyword>
<dbReference type="EMBL" id="NWMT01000056">
    <property type="protein sequence ID" value="PCD00819.1"/>
    <property type="molecule type" value="Genomic_DNA"/>
</dbReference>
<dbReference type="Proteomes" id="UP000243750">
    <property type="component" value="Unassembled WGS sequence"/>
</dbReference>
<proteinExistence type="predicted"/>
<feature type="transmembrane region" description="Helical" evidence="1">
    <location>
        <begin position="21"/>
        <end position="43"/>
    </location>
</feature>
<dbReference type="EMBL" id="CP033116">
    <property type="protein sequence ID" value="QFY58109.1"/>
    <property type="molecule type" value="Genomic_DNA"/>
</dbReference>
<organism evidence="2 4">
    <name type="scientific">Halopseudomonas pelagia</name>
    <dbReference type="NCBI Taxonomy" id="553151"/>
    <lineage>
        <taxon>Bacteria</taxon>
        <taxon>Pseudomonadati</taxon>
        <taxon>Pseudomonadota</taxon>
        <taxon>Gammaproteobacteria</taxon>
        <taxon>Pseudomonadales</taxon>
        <taxon>Pseudomonadaceae</taxon>
        <taxon>Halopseudomonas</taxon>
    </lineage>
</organism>
<keyword evidence="5" id="KW-1185">Reference proteome</keyword>
<evidence type="ECO:0000313" key="4">
    <source>
        <dbReference type="Proteomes" id="UP000243750"/>
    </source>
</evidence>
<sequence length="369" mass="39367">MNRKAARRLTKMVIYSRGIALIELMIAMVLGLVIIGAVTGIMLSNIQGFRTTRGLSQLQDSARVGYELLARDIRQAGNVPCGNQFGPTVAGIQPFRIVNILNGSQAGPNADVPWQYDFDNAFIGFEADEELEGLNNQIPGTESLVILSGDANGTYMETYDTDNNSANFTVATADGSPPSFNDGEILLACNQKQGTIFQASNGSGNNANRLVVNTGNNQQPGNCTKGLGYPGEGQTLCTTNGTRADYGPNTVIAKLNSTAWYIGDNNRPDEGGRSLYMAKLGVNASGNAELIPIEIAAGVTDMRLRYRLRGGAEFVDADAVGSQWAEVNAVEITLDLLSQDQNISTSTGVEQGRIGRGFTSIVAIRNRSL</sequence>
<dbReference type="Proteomes" id="UP000344571">
    <property type="component" value="Chromosome"/>
</dbReference>
<evidence type="ECO:0008006" key="6">
    <source>
        <dbReference type="Google" id="ProtNLM"/>
    </source>
</evidence>
<protein>
    <recommendedName>
        <fullName evidence="6">Type IV pilus assembly protein PilW</fullName>
    </recommendedName>
</protein>
<dbReference type="RefSeq" id="WP_096345163.1">
    <property type="nucleotide sequence ID" value="NZ_CP033116.1"/>
</dbReference>
<evidence type="ECO:0000313" key="2">
    <source>
        <dbReference type="EMBL" id="PCD00819.1"/>
    </source>
</evidence>
<name>A0AA91Z799_9GAMM</name>
<gene>
    <name evidence="2" type="ORF">CO192_03205</name>
    <name evidence="3" type="ORF">EAO82_18080</name>
</gene>
<reference evidence="3 5" key="2">
    <citation type="submission" date="2018-10" db="EMBL/GenBank/DDBJ databases">
        <title>Complete genome sequence of Pseudomonas pelagia strain Kongs-67.</title>
        <authorList>
            <person name="Sinha R.K."/>
            <person name="Krishnan K."/>
        </authorList>
    </citation>
    <scope>NUCLEOTIDE SEQUENCE [LARGE SCALE GENOMIC DNA]</scope>
    <source>
        <strain evidence="3 5">Kongs-67</strain>
    </source>
</reference>
<accession>A0AA91Z799</accession>
<keyword evidence="1" id="KW-0472">Membrane</keyword>
<keyword evidence="1" id="KW-1133">Transmembrane helix</keyword>
<evidence type="ECO:0000313" key="5">
    <source>
        <dbReference type="Proteomes" id="UP000344571"/>
    </source>
</evidence>
<evidence type="ECO:0000256" key="1">
    <source>
        <dbReference type="SAM" id="Phobius"/>
    </source>
</evidence>
<reference evidence="2 4" key="1">
    <citation type="submission" date="2017-09" db="EMBL/GenBank/DDBJ databases">
        <title>Bacterial and phytoplankton interrelationship in Kongsfjorden, an Arctic fjord.</title>
        <authorList>
            <person name="Sinha R."/>
            <person name="Krishnan K."/>
        </authorList>
    </citation>
    <scope>NUCLEOTIDE SEQUENCE [LARGE SCALE GENOMIC DNA]</scope>
    <source>
        <strain evidence="2 4">58</strain>
    </source>
</reference>
<evidence type="ECO:0000313" key="3">
    <source>
        <dbReference type="EMBL" id="QFY58109.1"/>
    </source>
</evidence>